<feature type="region of interest" description="Disordered" evidence="1">
    <location>
        <begin position="111"/>
        <end position="143"/>
    </location>
</feature>
<proteinExistence type="predicted"/>
<dbReference type="AlphaFoldDB" id="A0A367ZQD2"/>
<evidence type="ECO:0000256" key="1">
    <source>
        <dbReference type="SAM" id="MobiDB-lite"/>
    </source>
</evidence>
<feature type="compositionally biased region" description="Polar residues" evidence="1">
    <location>
        <begin position="134"/>
        <end position="143"/>
    </location>
</feature>
<protein>
    <submittedName>
        <fullName evidence="2">Uncharacterized protein</fullName>
    </submittedName>
</protein>
<evidence type="ECO:0000313" key="3">
    <source>
        <dbReference type="Proteomes" id="UP000252355"/>
    </source>
</evidence>
<organism evidence="2 3">
    <name type="scientific">Candidatus Ozemobacter sibiricus</name>
    <dbReference type="NCBI Taxonomy" id="2268124"/>
    <lineage>
        <taxon>Bacteria</taxon>
        <taxon>Candidatus Ozemobacteria</taxon>
        <taxon>Candidatus Ozemobacterales</taxon>
        <taxon>Candidatus Ozemobacteraceae</taxon>
        <taxon>Candidatus Ozemobacter</taxon>
    </lineage>
</organism>
<evidence type="ECO:0000313" key="2">
    <source>
        <dbReference type="EMBL" id="RCK79582.1"/>
    </source>
</evidence>
<accession>A0A367ZQD2</accession>
<dbReference type="EMBL" id="QOQW01000012">
    <property type="protein sequence ID" value="RCK79582.1"/>
    <property type="molecule type" value="Genomic_DNA"/>
</dbReference>
<comment type="caution">
    <text evidence="2">The sequence shown here is derived from an EMBL/GenBank/DDBJ whole genome shotgun (WGS) entry which is preliminary data.</text>
</comment>
<reference evidence="2 3" key="1">
    <citation type="submission" date="2018-05" db="EMBL/GenBank/DDBJ databases">
        <title>A metagenomic window into the 2 km-deep terrestrial subsurface aquifer revealed taxonomically and functionally diverse microbial community comprising novel uncultured bacterial lineages.</title>
        <authorList>
            <person name="Kadnikov V.V."/>
            <person name="Mardanov A.V."/>
            <person name="Beletsky A.V."/>
            <person name="Banks D."/>
            <person name="Pimenov N.V."/>
            <person name="Frank Y.A."/>
            <person name="Karnachuk O.V."/>
            <person name="Ravin N.V."/>
        </authorList>
    </citation>
    <scope>NUCLEOTIDE SEQUENCE [LARGE SCALE GENOMIC DNA]</scope>
    <source>
        <strain evidence="2">BY5</strain>
    </source>
</reference>
<sequence length="143" mass="15281">MIYPGGADQPPKEKDTGVSLKVDKIIGHGSAVSERDDLPLAPGQAALETLLVEGRPEEILRIVGSRSDPLSRTYRALALLDLGKISLARQEADQALAQRRFPPDLRARLEEAFSESDPIDANGADSFADPDLTADSTGQPPPP</sequence>
<dbReference type="Proteomes" id="UP000252355">
    <property type="component" value="Unassembled WGS sequence"/>
</dbReference>
<name>A0A367ZQD2_9BACT</name>
<gene>
    <name evidence="2" type="ORF">OZSIB_4336</name>
</gene>